<proteinExistence type="predicted"/>
<feature type="non-terminal residue" evidence="1">
    <location>
        <position position="76"/>
    </location>
</feature>
<name>A0ABD4KV64_VIBAN</name>
<reference evidence="1 2" key="1">
    <citation type="journal article" date="2021" name="PeerJ">
        <title>Analysis of 44 Vibrio anguillarum genomes reveals high genetic diversity.</title>
        <authorList>
            <person name="Hansen M.J."/>
            <person name="Dalsgaard I."/>
        </authorList>
    </citation>
    <scope>NUCLEOTIDE SEQUENCE [LARGE SCALE GENOMIC DNA]</scope>
    <source>
        <strain evidence="1 2">17-16730-2A</strain>
    </source>
</reference>
<dbReference type="SUPFAM" id="SSF55785">
    <property type="entry name" value="PYP-like sensor domain (PAS domain)"/>
    <property type="match status" value="1"/>
</dbReference>
<dbReference type="Gene3D" id="3.30.450.20">
    <property type="entry name" value="PAS domain"/>
    <property type="match status" value="1"/>
</dbReference>
<protein>
    <submittedName>
        <fullName evidence="1">GGDEF domain-containing protein</fullName>
    </submittedName>
</protein>
<dbReference type="InterPro" id="IPR035965">
    <property type="entry name" value="PAS-like_dom_sf"/>
</dbReference>
<sequence length="76" mass="8745">MMNKEPNNLLPSLQEFLDSLDEHVWLKDLNGVYVLCNKAVEQAWNKKKSHIVGSTDEQLFGAELAQKFIEADQWVV</sequence>
<evidence type="ECO:0000313" key="2">
    <source>
        <dbReference type="Proteomes" id="UP000722957"/>
    </source>
</evidence>
<evidence type="ECO:0000313" key="1">
    <source>
        <dbReference type="EMBL" id="MBF4275300.1"/>
    </source>
</evidence>
<dbReference type="EMBL" id="RDOM01001060">
    <property type="protein sequence ID" value="MBF4275300.1"/>
    <property type="molecule type" value="Genomic_DNA"/>
</dbReference>
<accession>A0ABD4KV64</accession>
<gene>
    <name evidence="1" type="ORF">EAY07_25495</name>
</gene>
<comment type="caution">
    <text evidence="1">The sequence shown here is derived from an EMBL/GenBank/DDBJ whole genome shotgun (WGS) entry which is preliminary data.</text>
</comment>
<dbReference type="Proteomes" id="UP000722957">
    <property type="component" value="Unassembled WGS sequence"/>
</dbReference>
<organism evidence="1 2">
    <name type="scientific">Vibrio anguillarum</name>
    <name type="common">Listonella anguillarum</name>
    <dbReference type="NCBI Taxonomy" id="55601"/>
    <lineage>
        <taxon>Bacteria</taxon>
        <taxon>Pseudomonadati</taxon>
        <taxon>Pseudomonadota</taxon>
        <taxon>Gammaproteobacteria</taxon>
        <taxon>Vibrionales</taxon>
        <taxon>Vibrionaceae</taxon>
        <taxon>Vibrio</taxon>
    </lineage>
</organism>
<dbReference type="AlphaFoldDB" id="A0ABD4KV64"/>